<dbReference type="OrthoDB" id="1114078at2759"/>
<gene>
    <name evidence="2" type="ORF">KFK09_024510</name>
</gene>
<sequence>MGDHASTKNHPAKEDHPVARSEGLKKTPKAPKTDDVISTITEDSFISFRKKIHFSNDLVIKVPTRSDRTCSPPPGYVTAYEFSLRAELRFPPSPELIDILTIRRVSLSQFSYRVMWIEMGMIILFRNHGVVLSPECLSRMGRLFSDAQRRISFRSKWLDIRTRDPSKWWISEFFFCKMIGTFKKNGGS</sequence>
<dbReference type="Proteomes" id="UP000829196">
    <property type="component" value="Unassembled WGS sequence"/>
</dbReference>
<evidence type="ECO:0000313" key="3">
    <source>
        <dbReference type="Proteomes" id="UP000829196"/>
    </source>
</evidence>
<evidence type="ECO:0000256" key="1">
    <source>
        <dbReference type="SAM" id="MobiDB-lite"/>
    </source>
</evidence>
<name>A0A8T3ACU4_DENNO</name>
<dbReference type="AlphaFoldDB" id="A0A8T3ACU4"/>
<proteinExistence type="predicted"/>
<comment type="caution">
    <text evidence="2">The sequence shown here is derived from an EMBL/GenBank/DDBJ whole genome shotgun (WGS) entry which is preliminary data.</text>
</comment>
<feature type="region of interest" description="Disordered" evidence="1">
    <location>
        <begin position="1"/>
        <end position="33"/>
    </location>
</feature>
<evidence type="ECO:0000313" key="2">
    <source>
        <dbReference type="EMBL" id="KAI0494376.1"/>
    </source>
</evidence>
<reference evidence="2" key="1">
    <citation type="journal article" date="2022" name="Front. Genet.">
        <title>Chromosome-Scale Assembly of the Dendrobium nobile Genome Provides Insights Into the Molecular Mechanism of the Biosynthesis of the Medicinal Active Ingredient of Dendrobium.</title>
        <authorList>
            <person name="Xu Q."/>
            <person name="Niu S.-C."/>
            <person name="Li K.-L."/>
            <person name="Zheng P.-J."/>
            <person name="Zhang X.-J."/>
            <person name="Jia Y."/>
            <person name="Liu Y."/>
            <person name="Niu Y.-X."/>
            <person name="Yu L.-H."/>
            <person name="Chen D.-F."/>
            <person name="Zhang G.-Q."/>
        </authorList>
    </citation>
    <scope>NUCLEOTIDE SEQUENCE</scope>
    <source>
        <tissue evidence="2">Leaf</tissue>
    </source>
</reference>
<dbReference type="EMBL" id="JAGYWB010000017">
    <property type="protein sequence ID" value="KAI0494376.1"/>
    <property type="molecule type" value="Genomic_DNA"/>
</dbReference>
<keyword evidence="3" id="KW-1185">Reference proteome</keyword>
<protein>
    <submittedName>
        <fullName evidence="2">Uncharacterized protein</fullName>
    </submittedName>
</protein>
<accession>A0A8T3ACU4</accession>
<organism evidence="2 3">
    <name type="scientific">Dendrobium nobile</name>
    <name type="common">Orchid</name>
    <dbReference type="NCBI Taxonomy" id="94219"/>
    <lineage>
        <taxon>Eukaryota</taxon>
        <taxon>Viridiplantae</taxon>
        <taxon>Streptophyta</taxon>
        <taxon>Embryophyta</taxon>
        <taxon>Tracheophyta</taxon>
        <taxon>Spermatophyta</taxon>
        <taxon>Magnoliopsida</taxon>
        <taxon>Liliopsida</taxon>
        <taxon>Asparagales</taxon>
        <taxon>Orchidaceae</taxon>
        <taxon>Epidendroideae</taxon>
        <taxon>Malaxideae</taxon>
        <taxon>Dendrobiinae</taxon>
        <taxon>Dendrobium</taxon>
    </lineage>
</organism>